<proteinExistence type="predicted"/>
<dbReference type="STRING" id="1797263.A2397_03365"/>
<dbReference type="PANTHER" id="PTHR42885:SF2">
    <property type="entry name" value="HISTIDINOL-PHOSPHATE AMINOTRANSFERASE"/>
    <property type="match status" value="1"/>
</dbReference>
<dbReference type="Gene3D" id="3.90.1150.10">
    <property type="entry name" value="Aspartate Aminotransferase, domain 1"/>
    <property type="match status" value="1"/>
</dbReference>
<feature type="domain" description="Aminotransferase class I/classII large" evidence="5">
    <location>
        <begin position="85"/>
        <end position="350"/>
    </location>
</feature>
<comment type="caution">
    <text evidence="6">The sequence shown here is derived from an EMBL/GenBank/DDBJ whole genome shotgun (WGS) entry which is preliminary data.</text>
</comment>
<dbReference type="PANTHER" id="PTHR42885">
    <property type="entry name" value="HISTIDINOL-PHOSPHATE AMINOTRANSFERASE-RELATED"/>
    <property type="match status" value="1"/>
</dbReference>
<evidence type="ECO:0000256" key="3">
    <source>
        <dbReference type="ARBA" id="ARBA00022679"/>
    </source>
</evidence>
<organism evidence="6 7">
    <name type="scientific">Candidatus Amesbacteria bacterium RIFOXYB1_FULL_44_23</name>
    <dbReference type="NCBI Taxonomy" id="1797263"/>
    <lineage>
        <taxon>Bacteria</taxon>
        <taxon>Candidatus Amesiibacteriota</taxon>
    </lineage>
</organism>
<dbReference type="Gene3D" id="3.40.640.10">
    <property type="entry name" value="Type I PLP-dependent aspartate aminotransferase-like (Major domain)"/>
    <property type="match status" value="1"/>
</dbReference>
<evidence type="ECO:0000313" key="6">
    <source>
        <dbReference type="EMBL" id="OGD10505.1"/>
    </source>
</evidence>
<evidence type="ECO:0000256" key="2">
    <source>
        <dbReference type="ARBA" id="ARBA00022576"/>
    </source>
</evidence>
<dbReference type="Pfam" id="PF00155">
    <property type="entry name" value="Aminotran_1_2"/>
    <property type="match status" value="1"/>
</dbReference>
<dbReference type="GO" id="GO:0030170">
    <property type="term" value="F:pyridoxal phosphate binding"/>
    <property type="evidence" value="ECO:0007669"/>
    <property type="project" value="InterPro"/>
</dbReference>
<evidence type="ECO:0000259" key="5">
    <source>
        <dbReference type="Pfam" id="PF00155"/>
    </source>
</evidence>
<accession>A0A1F4ZVW7</accession>
<dbReference type="EMBL" id="MEXR01000005">
    <property type="protein sequence ID" value="OGD10505.1"/>
    <property type="molecule type" value="Genomic_DNA"/>
</dbReference>
<keyword evidence="3" id="KW-0808">Transferase</keyword>
<reference evidence="6 7" key="1">
    <citation type="journal article" date="2016" name="Nat. Commun.">
        <title>Thousands of microbial genomes shed light on interconnected biogeochemical processes in an aquifer system.</title>
        <authorList>
            <person name="Anantharaman K."/>
            <person name="Brown C.T."/>
            <person name="Hug L.A."/>
            <person name="Sharon I."/>
            <person name="Castelle C.J."/>
            <person name="Probst A.J."/>
            <person name="Thomas B.C."/>
            <person name="Singh A."/>
            <person name="Wilkins M.J."/>
            <person name="Karaoz U."/>
            <person name="Brodie E.L."/>
            <person name="Williams K.H."/>
            <person name="Hubbard S.S."/>
            <person name="Banfield J.F."/>
        </authorList>
    </citation>
    <scope>NUCLEOTIDE SEQUENCE [LARGE SCALE GENOMIC DNA]</scope>
</reference>
<dbReference type="CDD" id="cd00609">
    <property type="entry name" value="AAT_like"/>
    <property type="match status" value="1"/>
</dbReference>
<evidence type="ECO:0000256" key="1">
    <source>
        <dbReference type="ARBA" id="ARBA00001933"/>
    </source>
</evidence>
<dbReference type="InterPro" id="IPR015421">
    <property type="entry name" value="PyrdxlP-dep_Trfase_major"/>
</dbReference>
<protein>
    <recommendedName>
        <fullName evidence="5">Aminotransferase class I/classII large domain-containing protein</fullName>
    </recommendedName>
</protein>
<name>A0A1F4ZVW7_9BACT</name>
<dbReference type="SUPFAM" id="SSF53383">
    <property type="entry name" value="PLP-dependent transferases"/>
    <property type="match status" value="1"/>
</dbReference>
<keyword evidence="4" id="KW-0663">Pyridoxal phosphate</keyword>
<comment type="cofactor">
    <cofactor evidence="1">
        <name>pyridoxal 5'-phosphate</name>
        <dbReference type="ChEBI" id="CHEBI:597326"/>
    </cofactor>
</comment>
<keyword evidence="2" id="KW-0032">Aminotransferase</keyword>
<dbReference type="InterPro" id="IPR015422">
    <property type="entry name" value="PyrdxlP-dep_Trfase_small"/>
</dbReference>
<dbReference type="AlphaFoldDB" id="A0A1F4ZVW7"/>
<dbReference type="GO" id="GO:0008483">
    <property type="term" value="F:transaminase activity"/>
    <property type="evidence" value="ECO:0007669"/>
    <property type="project" value="UniProtKB-KW"/>
</dbReference>
<evidence type="ECO:0000313" key="7">
    <source>
        <dbReference type="Proteomes" id="UP000176424"/>
    </source>
</evidence>
<evidence type="ECO:0000256" key="4">
    <source>
        <dbReference type="ARBA" id="ARBA00022898"/>
    </source>
</evidence>
<dbReference type="InterPro" id="IPR004839">
    <property type="entry name" value="Aminotransferase_I/II_large"/>
</dbReference>
<gene>
    <name evidence="6" type="ORF">A2397_03365</name>
</gene>
<dbReference type="InterPro" id="IPR015424">
    <property type="entry name" value="PyrdxlP-dep_Trfase"/>
</dbReference>
<sequence length="387" mass="42490">MAEKPPISKILNSIKRDPDYASGHHGTDHKVYKPIDCGLGSSPFGYPEEVDLALKQISPNLLNEYPADPYSRGLAGLVRERFGLRKSTSIFFGGTGSYGLLASLLSDVVCVEAIAKGVEVVGVGPQFTNISMLSRRAQIPYHHIAPKIDLPYEEKIDLLIRRRAKATSPAIVYVDNPNNPTGDAVNMDTLYKLTEATAGRDLLIIDEAYGDALPDVSSAFRLADQFEHVVALRSLSKTVGLASPRLGYMAMSGLTAEAYKNLELIFSLDTVTNMIGRAALEPAVLARFLPQVRQMTASAKLNFVRVLNDHGVKTFDSHPSVSILLARAGQDFFNNLLQVGIQTENGQTFKPTHPDMTNRYVRFRIPACEQEAEEIGRRIDDINSKSV</sequence>
<dbReference type="Proteomes" id="UP000176424">
    <property type="component" value="Unassembled WGS sequence"/>
</dbReference>